<gene>
    <name evidence="2" type="ORF">FTJAE_11199</name>
</gene>
<dbReference type="EMBL" id="JAAQRI010000274">
    <property type="protein sequence ID" value="KAF5621566.1"/>
    <property type="molecule type" value="Genomic_DNA"/>
</dbReference>
<evidence type="ECO:0000313" key="2">
    <source>
        <dbReference type="EMBL" id="KAF5621566.1"/>
    </source>
</evidence>
<comment type="caution">
    <text evidence="2">The sequence shown here is derived from an EMBL/GenBank/DDBJ whole genome shotgun (WGS) entry which is preliminary data.</text>
</comment>
<dbReference type="AlphaFoldDB" id="A0A8H5QSW9"/>
<dbReference type="Proteomes" id="UP000530670">
    <property type="component" value="Unassembled WGS sequence"/>
</dbReference>
<evidence type="ECO:0000313" key="3">
    <source>
        <dbReference type="Proteomes" id="UP000530670"/>
    </source>
</evidence>
<dbReference type="RefSeq" id="XP_037201743.1">
    <property type="nucleotide sequence ID" value="XM_037344116.1"/>
</dbReference>
<protein>
    <submittedName>
        <fullName evidence="2">Uncharacterized protein</fullName>
    </submittedName>
</protein>
<keyword evidence="3" id="KW-1185">Reference proteome</keyword>
<feature type="compositionally biased region" description="Basic and acidic residues" evidence="1">
    <location>
        <begin position="135"/>
        <end position="148"/>
    </location>
</feature>
<dbReference type="GeneID" id="59296386"/>
<organism evidence="2 3">
    <name type="scientific">Fusarium tjaetaba</name>
    <dbReference type="NCBI Taxonomy" id="1567544"/>
    <lineage>
        <taxon>Eukaryota</taxon>
        <taxon>Fungi</taxon>
        <taxon>Dikarya</taxon>
        <taxon>Ascomycota</taxon>
        <taxon>Pezizomycotina</taxon>
        <taxon>Sordariomycetes</taxon>
        <taxon>Hypocreomycetidae</taxon>
        <taxon>Hypocreales</taxon>
        <taxon>Nectriaceae</taxon>
        <taxon>Fusarium</taxon>
        <taxon>Fusarium fujikuroi species complex</taxon>
    </lineage>
</organism>
<evidence type="ECO:0000256" key="1">
    <source>
        <dbReference type="SAM" id="MobiDB-lite"/>
    </source>
</evidence>
<name>A0A8H5QSW9_9HYPO</name>
<sequence>MQKAQGDVGQAGQTDPGLPSADSVQVGHANMAPEIKEEPGRIPLPVIGTRTEDFEADGGYLASRPSGHFTSSPTDFGLCEKLDLTDNLRKWVKTKKPEIYRDADPDVINISADDRTKFFSALYKNWSSAADIEDMPLKPRDRDKDDTRILIGKWSQDLPASQNKRKRDEDDESPTKRRRSRRKGPLPS</sequence>
<feature type="region of interest" description="Disordered" evidence="1">
    <location>
        <begin position="1"/>
        <end position="45"/>
    </location>
</feature>
<proteinExistence type="predicted"/>
<accession>A0A8H5QSW9</accession>
<dbReference type="OrthoDB" id="5106484at2759"/>
<feature type="compositionally biased region" description="Basic residues" evidence="1">
    <location>
        <begin position="176"/>
        <end position="188"/>
    </location>
</feature>
<reference evidence="2 3" key="1">
    <citation type="submission" date="2020-05" db="EMBL/GenBank/DDBJ databases">
        <title>Identification and distribution of gene clusters putatively required for synthesis of sphingolipid metabolism inhibitors in phylogenetically diverse species of the filamentous fungus Fusarium.</title>
        <authorList>
            <person name="Kim H.-S."/>
            <person name="Busman M."/>
            <person name="Brown D.W."/>
            <person name="Divon H."/>
            <person name="Uhlig S."/>
            <person name="Proctor R.H."/>
        </authorList>
    </citation>
    <scope>NUCLEOTIDE SEQUENCE [LARGE SCALE GENOMIC DNA]</scope>
    <source>
        <strain evidence="2 3">NRRL 66243</strain>
    </source>
</reference>
<feature type="region of interest" description="Disordered" evidence="1">
    <location>
        <begin position="132"/>
        <end position="188"/>
    </location>
</feature>